<dbReference type="PROSITE" id="PS00160">
    <property type="entry name" value="ALDOLASE_KDPG_KHG_2"/>
    <property type="match status" value="1"/>
</dbReference>
<evidence type="ECO:0000256" key="8">
    <source>
        <dbReference type="ARBA" id="ARBA00023277"/>
    </source>
</evidence>
<comment type="catalytic activity">
    <reaction evidence="1">
        <text>2-dehydro-3-deoxy-6-phospho-D-gluconate = D-glyceraldehyde 3-phosphate + pyruvate</text>
        <dbReference type="Rhea" id="RHEA:17089"/>
        <dbReference type="ChEBI" id="CHEBI:15361"/>
        <dbReference type="ChEBI" id="CHEBI:57569"/>
        <dbReference type="ChEBI" id="CHEBI:59776"/>
        <dbReference type="EC" id="4.1.2.14"/>
    </reaction>
</comment>
<protein>
    <recommendedName>
        <fullName evidence="5">2-dehydro-3-deoxy-phosphogluconate aldolase</fullName>
        <ecNumber evidence="5">4.1.2.14</ecNumber>
    </recommendedName>
</protein>
<dbReference type="InterPro" id="IPR031337">
    <property type="entry name" value="KDPG/KHG_AS_1"/>
</dbReference>
<dbReference type="Gene3D" id="3.20.20.70">
    <property type="entry name" value="Aldolase class I"/>
    <property type="match status" value="1"/>
</dbReference>
<evidence type="ECO:0000256" key="4">
    <source>
        <dbReference type="ARBA" id="ARBA00011233"/>
    </source>
</evidence>
<keyword evidence="10" id="KW-1185">Reference proteome</keyword>
<organism evidence="9 10">
    <name type="scientific">Arthrobacter subterraneus</name>
    <dbReference type="NCBI Taxonomy" id="335973"/>
    <lineage>
        <taxon>Bacteria</taxon>
        <taxon>Bacillati</taxon>
        <taxon>Actinomycetota</taxon>
        <taxon>Actinomycetes</taxon>
        <taxon>Micrococcales</taxon>
        <taxon>Micrococcaceae</taxon>
        <taxon>Arthrobacter</taxon>
    </lineage>
</organism>
<dbReference type="PANTHER" id="PTHR30246">
    <property type="entry name" value="2-KETO-3-DEOXY-6-PHOSPHOGLUCONATE ALDOLASE"/>
    <property type="match status" value="1"/>
</dbReference>
<evidence type="ECO:0000256" key="7">
    <source>
        <dbReference type="ARBA" id="ARBA00023270"/>
    </source>
</evidence>
<dbReference type="InterPro" id="IPR031338">
    <property type="entry name" value="KDPG/KHG_AS_2"/>
</dbReference>
<name>A0A1G8K8X7_9MICC</name>
<dbReference type="AlphaFoldDB" id="A0A1G8K8X7"/>
<dbReference type="GO" id="GO:0008675">
    <property type="term" value="F:2-dehydro-3-deoxy-phosphogluconate aldolase activity"/>
    <property type="evidence" value="ECO:0007669"/>
    <property type="project" value="UniProtKB-EC"/>
</dbReference>
<dbReference type="NCBIfam" id="TIGR01182">
    <property type="entry name" value="eda"/>
    <property type="match status" value="1"/>
</dbReference>
<dbReference type="Pfam" id="PF01081">
    <property type="entry name" value="Aldolase"/>
    <property type="match status" value="1"/>
</dbReference>
<dbReference type="SUPFAM" id="SSF51569">
    <property type="entry name" value="Aldolase"/>
    <property type="match status" value="1"/>
</dbReference>
<evidence type="ECO:0000256" key="6">
    <source>
        <dbReference type="ARBA" id="ARBA00023239"/>
    </source>
</evidence>
<reference evidence="9 10" key="1">
    <citation type="submission" date="2016-10" db="EMBL/GenBank/DDBJ databases">
        <authorList>
            <person name="de Groot N.N."/>
        </authorList>
    </citation>
    <scope>NUCLEOTIDE SEQUENCE [LARGE SCALE GENOMIC DNA]</scope>
    <source>
        <strain evidence="9 10">NP_1H</strain>
    </source>
</reference>
<dbReference type="RefSeq" id="WP_090586977.1">
    <property type="nucleotide sequence ID" value="NZ_FNDT01000010.1"/>
</dbReference>
<dbReference type="STRING" id="335973.SAMN04488693_110117"/>
<proteinExistence type="inferred from homology"/>
<evidence type="ECO:0000256" key="2">
    <source>
        <dbReference type="ARBA" id="ARBA00004736"/>
    </source>
</evidence>
<keyword evidence="7" id="KW-0704">Schiff base</keyword>
<dbReference type="CDD" id="cd00452">
    <property type="entry name" value="KDPG_aldolase"/>
    <property type="match status" value="1"/>
</dbReference>
<keyword evidence="6" id="KW-0456">Lyase</keyword>
<sequence length="224" mass="23125">MTAPEEVLTTVGDLGLVPVIVLDDADDAVPLLTTLREAGLPIAEITFRTPAAADALKAVRDAGLTEGIDAVQLGAGTVTTIEHVDSAIEAGAKFIVSPGFSPKIVQHCQDRGIVVIPGAVTATEIQGCLEMGLTTLKFFPASTSGGPEAVKAIASPFKSVRVIPTGGIDVGNVAGYLSLPNVCAVGGSWMVPRSAIQSRNFSIIRSLTQEAVAVIRSIRKEAKP</sequence>
<dbReference type="OrthoDB" id="9805177at2"/>
<evidence type="ECO:0000313" key="10">
    <source>
        <dbReference type="Proteomes" id="UP000199258"/>
    </source>
</evidence>
<evidence type="ECO:0000313" key="9">
    <source>
        <dbReference type="EMBL" id="SDI39871.1"/>
    </source>
</evidence>
<dbReference type="EC" id="4.1.2.14" evidence="5"/>
<comment type="subunit">
    <text evidence="4">Homotrimer.</text>
</comment>
<accession>A0A1G8K8X7</accession>
<gene>
    <name evidence="9" type="ORF">SAMN04488693_110117</name>
</gene>
<keyword evidence="8" id="KW-0119">Carbohydrate metabolism</keyword>
<evidence type="ECO:0000256" key="1">
    <source>
        <dbReference type="ARBA" id="ARBA00000654"/>
    </source>
</evidence>
<dbReference type="Proteomes" id="UP000199258">
    <property type="component" value="Unassembled WGS sequence"/>
</dbReference>
<dbReference type="EMBL" id="FNDT01000010">
    <property type="protein sequence ID" value="SDI39871.1"/>
    <property type="molecule type" value="Genomic_DNA"/>
</dbReference>
<dbReference type="InterPro" id="IPR000887">
    <property type="entry name" value="Aldlse_KDPG_KHG"/>
</dbReference>
<dbReference type="PANTHER" id="PTHR30246:SF1">
    <property type="entry name" value="2-DEHYDRO-3-DEOXY-6-PHOSPHOGALACTONATE ALDOLASE-RELATED"/>
    <property type="match status" value="1"/>
</dbReference>
<evidence type="ECO:0000256" key="5">
    <source>
        <dbReference type="ARBA" id="ARBA00013063"/>
    </source>
</evidence>
<dbReference type="InterPro" id="IPR013785">
    <property type="entry name" value="Aldolase_TIM"/>
</dbReference>
<evidence type="ECO:0000256" key="3">
    <source>
        <dbReference type="ARBA" id="ARBA00006906"/>
    </source>
</evidence>
<dbReference type="PROSITE" id="PS00159">
    <property type="entry name" value="ALDOLASE_KDPG_KHG_1"/>
    <property type="match status" value="1"/>
</dbReference>
<comment type="similarity">
    <text evidence="3">Belongs to the KHG/KDPG aldolase family.</text>
</comment>
<comment type="pathway">
    <text evidence="2">Carbohydrate acid metabolism; 2-dehydro-3-deoxy-D-gluconate degradation; D-glyceraldehyde 3-phosphate and pyruvate from 2-dehydro-3-deoxy-D-gluconate: step 2/2.</text>
</comment>